<feature type="domain" description="POTRA" evidence="9">
    <location>
        <begin position="49"/>
        <end position="117"/>
    </location>
</feature>
<dbReference type="PROSITE" id="PS51779">
    <property type="entry name" value="POTRA"/>
    <property type="match status" value="1"/>
</dbReference>
<feature type="transmembrane region" description="Helical" evidence="8">
    <location>
        <begin position="22"/>
        <end position="44"/>
    </location>
</feature>
<dbReference type="Pfam" id="PF03799">
    <property type="entry name" value="FtsQ_DivIB_C"/>
    <property type="match status" value="1"/>
</dbReference>
<dbReference type="InterPro" id="IPR034746">
    <property type="entry name" value="POTRA"/>
</dbReference>
<keyword evidence="5 8" id="KW-1133">Transmembrane helix</keyword>
<evidence type="ECO:0000256" key="8">
    <source>
        <dbReference type="SAM" id="Phobius"/>
    </source>
</evidence>
<evidence type="ECO:0000256" key="5">
    <source>
        <dbReference type="ARBA" id="ARBA00022989"/>
    </source>
</evidence>
<sequence length="239" mass="25978">MPSPAEFAEALRGRRNRERRRTWSRVVVAATATVLVAALVWLFFFSDTFRTRAGTVEGNALVSADDVLATAAIPTGMPLVLVDTEPIEARVLELPEVRSVTVARDFPDAVRITVEERAAVYQLQDGGTHSWVDADGIVFRTNQASDPELPVVRVSGERDERILADIATVVRAIPPAVAGQVERVDAASVDRIQITLADDRTVVWGSADDSDLKSRVLTPLLGVDAKVYDVSAPNHPTTR</sequence>
<dbReference type="STRING" id="686624.SAMN04488242_1967"/>
<protein>
    <submittedName>
        <fullName evidence="10">Cell division protein FtsQ</fullName>
    </submittedName>
</protein>
<evidence type="ECO:0000256" key="4">
    <source>
        <dbReference type="ARBA" id="ARBA00022692"/>
    </source>
</evidence>
<keyword evidence="2" id="KW-1003">Cell membrane</keyword>
<dbReference type="Proteomes" id="UP000199475">
    <property type="component" value="Unassembled WGS sequence"/>
</dbReference>
<dbReference type="EMBL" id="FNGP01000003">
    <property type="protein sequence ID" value="SDL56153.1"/>
    <property type="molecule type" value="Genomic_DNA"/>
</dbReference>
<dbReference type="RefSeq" id="WP_093251507.1">
    <property type="nucleotide sequence ID" value="NZ_FNGP01000003.1"/>
</dbReference>
<keyword evidence="4 8" id="KW-0812">Transmembrane</keyword>
<dbReference type="Pfam" id="PF08478">
    <property type="entry name" value="POTRA_1"/>
    <property type="match status" value="1"/>
</dbReference>
<gene>
    <name evidence="10" type="ORF">SAMN04488242_1967</name>
</gene>
<dbReference type="Gene3D" id="3.10.20.310">
    <property type="entry name" value="membrane protein fhac"/>
    <property type="match status" value="1"/>
</dbReference>
<evidence type="ECO:0000259" key="9">
    <source>
        <dbReference type="PROSITE" id="PS51779"/>
    </source>
</evidence>
<keyword evidence="3 10" id="KW-0132">Cell division</keyword>
<organism evidence="10 11">
    <name type="scientific">Tessaracoccus oleiagri</name>
    <dbReference type="NCBI Taxonomy" id="686624"/>
    <lineage>
        <taxon>Bacteria</taxon>
        <taxon>Bacillati</taxon>
        <taxon>Actinomycetota</taxon>
        <taxon>Actinomycetes</taxon>
        <taxon>Propionibacteriales</taxon>
        <taxon>Propionibacteriaceae</taxon>
        <taxon>Tessaracoccus</taxon>
    </lineage>
</organism>
<dbReference type="OrthoDB" id="9790760at2"/>
<evidence type="ECO:0000256" key="7">
    <source>
        <dbReference type="ARBA" id="ARBA00023306"/>
    </source>
</evidence>
<keyword evidence="11" id="KW-1185">Reference proteome</keyword>
<dbReference type="InterPro" id="IPR005548">
    <property type="entry name" value="Cell_div_FtsQ/DivIB_C"/>
</dbReference>
<comment type="subcellular location">
    <subcellularLocation>
        <location evidence="1">Membrane</location>
    </subcellularLocation>
</comment>
<evidence type="ECO:0000313" key="10">
    <source>
        <dbReference type="EMBL" id="SDL56153.1"/>
    </source>
</evidence>
<dbReference type="InterPro" id="IPR050487">
    <property type="entry name" value="FtsQ_DivIB"/>
</dbReference>
<dbReference type="PANTHER" id="PTHR37820:SF1">
    <property type="entry name" value="CELL DIVISION PROTEIN FTSQ"/>
    <property type="match status" value="1"/>
</dbReference>
<keyword evidence="7" id="KW-0131">Cell cycle</keyword>
<name>A0A1G9L2Y7_9ACTN</name>
<evidence type="ECO:0000313" key="11">
    <source>
        <dbReference type="Proteomes" id="UP000199475"/>
    </source>
</evidence>
<dbReference type="AlphaFoldDB" id="A0A1G9L2Y7"/>
<dbReference type="InterPro" id="IPR013685">
    <property type="entry name" value="POTRA_FtsQ_type"/>
</dbReference>
<keyword evidence="6 8" id="KW-0472">Membrane</keyword>
<evidence type="ECO:0000256" key="3">
    <source>
        <dbReference type="ARBA" id="ARBA00022618"/>
    </source>
</evidence>
<reference evidence="10 11" key="1">
    <citation type="submission" date="2016-10" db="EMBL/GenBank/DDBJ databases">
        <authorList>
            <person name="de Groot N.N."/>
        </authorList>
    </citation>
    <scope>NUCLEOTIDE SEQUENCE [LARGE SCALE GENOMIC DNA]</scope>
    <source>
        <strain evidence="10 11">CGMCC 1.9159</strain>
    </source>
</reference>
<dbReference type="PANTHER" id="PTHR37820">
    <property type="entry name" value="CELL DIVISION PROTEIN DIVIB"/>
    <property type="match status" value="1"/>
</dbReference>
<dbReference type="GO" id="GO:0005886">
    <property type="term" value="C:plasma membrane"/>
    <property type="evidence" value="ECO:0007669"/>
    <property type="project" value="TreeGrafter"/>
</dbReference>
<dbReference type="GO" id="GO:0051301">
    <property type="term" value="P:cell division"/>
    <property type="evidence" value="ECO:0007669"/>
    <property type="project" value="UniProtKB-KW"/>
</dbReference>
<evidence type="ECO:0000256" key="2">
    <source>
        <dbReference type="ARBA" id="ARBA00022475"/>
    </source>
</evidence>
<evidence type="ECO:0000256" key="6">
    <source>
        <dbReference type="ARBA" id="ARBA00023136"/>
    </source>
</evidence>
<accession>A0A1G9L2Y7</accession>
<proteinExistence type="predicted"/>
<evidence type="ECO:0000256" key="1">
    <source>
        <dbReference type="ARBA" id="ARBA00004370"/>
    </source>
</evidence>